<dbReference type="InterPro" id="IPR046346">
    <property type="entry name" value="Aminoacid_DH-like_N_sf"/>
</dbReference>
<dbReference type="InterPro" id="IPR006095">
    <property type="entry name" value="Glu/Leu/Phe/Val/Trp_DH"/>
</dbReference>
<dbReference type="InterPro" id="IPR033524">
    <property type="entry name" value="Glu/Leu/Phe/Val_DH_AS"/>
</dbReference>
<dbReference type="PRINTS" id="PR00082">
    <property type="entry name" value="GLFDHDRGNASE"/>
</dbReference>
<comment type="catalytic activity">
    <reaction evidence="5">
        <text>L-glutamate + NADP(+) + H2O = 2-oxoglutarate + NH4(+) + NADPH + H(+)</text>
        <dbReference type="Rhea" id="RHEA:11612"/>
        <dbReference type="ChEBI" id="CHEBI:15377"/>
        <dbReference type="ChEBI" id="CHEBI:15378"/>
        <dbReference type="ChEBI" id="CHEBI:16810"/>
        <dbReference type="ChEBI" id="CHEBI:28938"/>
        <dbReference type="ChEBI" id="CHEBI:29985"/>
        <dbReference type="ChEBI" id="CHEBI:57783"/>
        <dbReference type="ChEBI" id="CHEBI:58349"/>
        <dbReference type="EC" id="1.4.1.4"/>
    </reaction>
</comment>
<dbReference type="Gene3D" id="3.40.50.720">
    <property type="entry name" value="NAD(P)-binding Rossmann-like Domain"/>
    <property type="match status" value="1"/>
</dbReference>
<feature type="binding site" evidence="8">
    <location>
        <position position="103"/>
    </location>
    <ligand>
        <name>substrate</name>
    </ligand>
</feature>
<keyword evidence="3 6" id="KW-0560">Oxidoreductase</keyword>
<dbReference type="SUPFAM" id="SSF53223">
    <property type="entry name" value="Aminoacid dehydrogenase-like, N-terminal domain"/>
    <property type="match status" value="1"/>
</dbReference>
<evidence type="ECO:0000256" key="9">
    <source>
        <dbReference type="PIRSR" id="PIRSR000185-3"/>
    </source>
</evidence>
<accession>A0A1Q9GCS8</accession>
<feature type="binding site" evidence="8">
    <location>
        <position position="357"/>
    </location>
    <ligand>
        <name>substrate</name>
    </ligand>
</feature>
<dbReference type="InterPro" id="IPR006096">
    <property type="entry name" value="Glu/Leu/Phe/Val/Trp_DH_C"/>
</dbReference>
<evidence type="ECO:0000256" key="8">
    <source>
        <dbReference type="PIRSR" id="PIRSR000185-2"/>
    </source>
</evidence>
<dbReference type="Gene3D" id="3.40.50.10860">
    <property type="entry name" value="Leucine Dehydrogenase, chain A, domain 1"/>
    <property type="match status" value="1"/>
</dbReference>
<evidence type="ECO:0000256" key="4">
    <source>
        <dbReference type="ARBA" id="ARBA00023027"/>
    </source>
</evidence>
<dbReference type="GO" id="GO:0004352">
    <property type="term" value="F:glutamate dehydrogenase (NAD+) activity"/>
    <property type="evidence" value="ECO:0007669"/>
    <property type="project" value="TreeGrafter"/>
</dbReference>
<evidence type="ECO:0000256" key="7">
    <source>
        <dbReference type="PIRSR" id="PIRSR000185-1"/>
    </source>
</evidence>
<dbReference type="PANTHER" id="PTHR11606">
    <property type="entry name" value="GLUTAMATE DEHYDROGENASE"/>
    <property type="match status" value="1"/>
</dbReference>
<sequence>MTPRCYTAVEFPGGNMLAESHFYFHKAADVLGLPDKARTILLTPLRTVKVGIAIEGEDGELQSYEGYRVQHNSARGPMKGGLRFHPSMDEEHAAALANLMTWKAAVVDVPFGGAKGGINCDPHALSERDLFQITVRFVEQMKEVIGPTSDIPAPDVNTNAMVMGWIMHEYSKYAGFSPGVVTGKPLDLFGSEGREAATGRGVMDVLAEALAEQSKSFGDITVAVQGFGNVGSNAARLIAERGAKIVAVADHTGGVCAEAGLDIPALVAWVAEQGGVKGFSLGEAFDSSEIITWDADVLVPAALEDAIHKDNVADVKARIIVEGANGPTTPEASEILNDRGILIIPDILANAGGVTVSYFEWAQNIQQFRWDEERVNQELDKKMKLAYHSVKEVANEYEIDMRTAAFVLAIRRVVKAALSRVHLKTDLPF</sequence>
<keyword evidence="13" id="KW-1185">Reference proteome</keyword>
<proteinExistence type="inferred from homology"/>
<organism evidence="12 13">
    <name type="scientific">Photobacterium proteolyticum</name>
    <dbReference type="NCBI Taxonomy" id="1903952"/>
    <lineage>
        <taxon>Bacteria</taxon>
        <taxon>Pseudomonadati</taxon>
        <taxon>Pseudomonadota</taxon>
        <taxon>Gammaproteobacteria</taxon>
        <taxon>Vibrionales</taxon>
        <taxon>Vibrionaceae</taxon>
        <taxon>Photobacterium</taxon>
    </lineage>
</organism>
<comment type="function">
    <text evidence="1">Catalyzes the reversible oxidative deamination of glutamate to alpha-ketoglutarate and ammonia.</text>
</comment>
<evidence type="ECO:0000256" key="3">
    <source>
        <dbReference type="ARBA" id="ARBA00023002"/>
    </source>
</evidence>
<dbReference type="CDD" id="cd01076">
    <property type="entry name" value="NAD_bind_1_Glu_DH"/>
    <property type="match status" value="1"/>
</dbReference>
<dbReference type="EMBL" id="MJIL01000092">
    <property type="protein sequence ID" value="OLQ72192.1"/>
    <property type="molecule type" value="Genomic_DNA"/>
</dbReference>
<dbReference type="AlphaFoldDB" id="A0A1Q9GCS8"/>
<evidence type="ECO:0000256" key="6">
    <source>
        <dbReference type="PIRNR" id="PIRNR000185"/>
    </source>
</evidence>
<comment type="caution">
    <text evidence="12">The sequence shown here is derived from an EMBL/GenBank/DDBJ whole genome shotgun (WGS) entry which is preliminary data.</text>
</comment>
<evidence type="ECO:0000256" key="1">
    <source>
        <dbReference type="ARBA" id="ARBA00003868"/>
    </source>
</evidence>
<keyword evidence="4 8" id="KW-0520">NAD</keyword>
<protein>
    <recommendedName>
        <fullName evidence="6">Glutamate dehydrogenase</fullName>
    </recommendedName>
</protein>
<evidence type="ECO:0000259" key="11">
    <source>
        <dbReference type="SMART" id="SM00839"/>
    </source>
</evidence>
<dbReference type="SMART" id="SM00839">
    <property type="entry name" value="ELFV_dehydrog"/>
    <property type="match status" value="1"/>
</dbReference>
<dbReference type="Pfam" id="PF00208">
    <property type="entry name" value="ELFV_dehydrog"/>
    <property type="match status" value="1"/>
</dbReference>
<dbReference type="InterPro" id="IPR036291">
    <property type="entry name" value="NAD(P)-bd_dom_sf"/>
</dbReference>
<dbReference type="GO" id="GO:0000166">
    <property type="term" value="F:nucleotide binding"/>
    <property type="evidence" value="ECO:0007669"/>
    <property type="project" value="UniProtKB-KW"/>
</dbReference>
<dbReference type="Pfam" id="PF02812">
    <property type="entry name" value="ELFV_dehydrog_N"/>
    <property type="match status" value="1"/>
</dbReference>
<feature type="binding site" evidence="8">
    <location>
        <position position="79"/>
    </location>
    <ligand>
        <name>substrate</name>
    </ligand>
</feature>
<feature type="domain" description="Glutamate/phenylalanine/leucine/valine/L-tryptophan dehydrogenase C-terminal" evidence="11">
    <location>
        <begin position="191"/>
        <end position="421"/>
    </location>
</feature>
<reference evidence="12 13" key="1">
    <citation type="submission" date="2016-09" db="EMBL/GenBank/DDBJ databases">
        <title>Photobacterium proteolyticum sp. nov. a protease producing bacterium isolated from ocean sediments of Laizhou Bay.</title>
        <authorList>
            <person name="Li Y."/>
        </authorList>
    </citation>
    <scope>NUCLEOTIDE SEQUENCE [LARGE SCALE GENOMIC DNA]</scope>
    <source>
        <strain evidence="12 13">13-12</strain>
    </source>
</reference>
<evidence type="ECO:0000313" key="12">
    <source>
        <dbReference type="EMBL" id="OLQ72192.1"/>
    </source>
</evidence>
<name>A0A1Q9GCS8_9GAMM</name>
<dbReference type="STRING" id="1903952.BIT28_24530"/>
<evidence type="ECO:0000256" key="5">
    <source>
        <dbReference type="ARBA" id="ARBA00048584"/>
    </source>
</evidence>
<dbReference type="Proteomes" id="UP000186905">
    <property type="component" value="Unassembled WGS sequence"/>
</dbReference>
<feature type="active site" description="Proton donor" evidence="7">
    <location>
        <position position="115"/>
    </location>
</feature>
<keyword evidence="8" id="KW-0547">Nucleotide-binding</keyword>
<dbReference type="GO" id="GO:0006538">
    <property type="term" value="P:L-glutamate catabolic process"/>
    <property type="evidence" value="ECO:0007669"/>
    <property type="project" value="TreeGrafter"/>
</dbReference>
<evidence type="ECO:0000313" key="13">
    <source>
        <dbReference type="Proteomes" id="UP000186905"/>
    </source>
</evidence>
<dbReference type="SUPFAM" id="SSF51735">
    <property type="entry name" value="NAD(P)-binding Rossmann-fold domains"/>
    <property type="match status" value="1"/>
</dbReference>
<evidence type="ECO:0000256" key="10">
    <source>
        <dbReference type="RuleBase" id="RU004417"/>
    </source>
</evidence>
<dbReference type="PANTHER" id="PTHR11606:SF24">
    <property type="entry name" value="NAD-SPECIFIC GLUTAMATE DEHYDROGENASE"/>
    <property type="match status" value="1"/>
</dbReference>
<feature type="binding site" evidence="8">
    <location>
        <position position="198"/>
    </location>
    <ligand>
        <name>NAD(+)</name>
        <dbReference type="ChEBI" id="CHEBI:57540"/>
    </ligand>
</feature>
<dbReference type="PIRSF" id="PIRSF000185">
    <property type="entry name" value="Glu_DH"/>
    <property type="match status" value="1"/>
</dbReference>
<dbReference type="InterPro" id="IPR033922">
    <property type="entry name" value="NAD_bind_Glu_DH"/>
</dbReference>
<dbReference type="InterPro" id="IPR014362">
    <property type="entry name" value="Glu_DH"/>
</dbReference>
<gene>
    <name evidence="12" type="ORF">BIT28_24530</name>
</gene>
<comment type="similarity">
    <text evidence="2 6 10">Belongs to the Glu/Leu/Phe/Val dehydrogenases family.</text>
</comment>
<dbReference type="GO" id="GO:0004354">
    <property type="term" value="F:glutamate dehydrogenase (NADP+) activity"/>
    <property type="evidence" value="ECO:0007669"/>
    <property type="project" value="UniProtKB-EC"/>
</dbReference>
<dbReference type="InterPro" id="IPR006097">
    <property type="entry name" value="Glu/Leu/Phe/Val/Trp_DH_dimer"/>
</dbReference>
<dbReference type="PROSITE" id="PS00074">
    <property type="entry name" value="GLFV_DEHYDROGENASE"/>
    <property type="match status" value="1"/>
</dbReference>
<evidence type="ECO:0000256" key="2">
    <source>
        <dbReference type="ARBA" id="ARBA00006382"/>
    </source>
</evidence>
<feature type="binding site" evidence="8">
    <location>
        <position position="229"/>
    </location>
    <ligand>
        <name>NAD(+)</name>
        <dbReference type="ChEBI" id="CHEBI:57540"/>
    </ligand>
</feature>
<feature type="site" description="Important for catalysis" evidence="9">
    <location>
        <position position="155"/>
    </location>
</feature>